<accession>A0A1H3W518</accession>
<feature type="binding site" evidence="9">
    <location>
        <begin position="219"/>
        <end position="223"/>
    </location>
    <ligand>
        <name>ATP</name>
        <dbReference type="ChEBI" id="CHEBI:30616"/>
    </ligand>
</feature>
<evidence type="ECO:0000256" key="9">
    <source>
        <dbReference type="HAMAP-Rule" id="MF_00020"/>
    </source>
</evidence>
<evidence type="ECO:0000256" key="3">
    <source>
        <dbReference type="ARBA" id="ARBA00022679"/>
    </source>
</evidence>
<dbReference type="InterPro" id="IPR043129">
    <property type="entry name" value="ATPase_NBD"/>
</dbReference>
<keyword evidence="4 9" id="KW-0479">Metal-binding</keyword>
<dbReference type="GO" id="GO:0005524">
    <property type="term" value="F:ATP binding"/>
    <property type="evidence" value="ECO:0007669"/>
    <property type="project" value="UniProtKB-KW"/>
</dbReference>
<dbReference type="GO" id="GO:0006083">
    <property type="term" value="P:acetate metabolic process"/>
    <property type="evidence" value="ECO:0007669"/>
    <property type="project" value="TreeGrafter"/>
</dbReference>
<dbReference type="PANTHER" id="PTHR21060:SF21">
    <property type="entry name" value="ACETATE KINASE"/>
    <property type="match status" value="1"/>
</dbReference>
<dbReference type="HAMAP" id="MF_00020">
    <property type="entry name" value="Acetate_kinase"/>
    <property type="match status" value="1"/>
</dbReference>
<comment type="function">
    <text evidence="9">Catalyzes the formation of acetyl phosphate from acetate and ATP. Can also catalyze the reverse reaction.</text>
</comment>
<keyword evidence="12" id="KW-1185">Reference proteome</keyword>
<comment type="subcellular location">
    <subcellularLocation>
        <location evidence="9">Cytoplasm</location>
    </subcellularLocation>
</comment>
<dbReference type="UniPathway" id="UPA00340">
    <property type="reaction ID" value="UER00458"/>
</dbReference>
<keyword evidence="6 9" id="KW-0418">Kinase</keyword>
<dbReference type="GO" id="GO:0000287">
    <property type="term" value="F:magnesium ion binding"/>
    <property type="evidence" value="ECO:0007669"/>
    <property type="project" value="UniProtKB-UniRule"/>
</dbReference>
<keyword evidence="3 9" id="KW-0808">Transferase</keyword>
<dbReference type="STRING" id="658218.SAMN05216562_0563"/>
<dbReference type="GO" id="GO:0005829">
    <property type="term" value="C:cytosol"/>
    <property type="evidence" value="ECO:0007669"/>
    <property type="project" value="TreeGrafter"/>
</dbReference>
<feature type="binding site" evidence="9">
    <location>
        <position position="28"/>
    </location>
    <ligand>
        <name>ATP</name>
        <dbReference type="ChEBI" id="CHEBI:30616"/>
    </ligand>
</feature>
<dbReference type="GO" id="GO:0006085">
    <property type="term" value="P:acetyl-CoA biosynthetic process"/>
    <property type="evidence" value="ECO:0007669"/>
    <property type="project" value="UniProtKB-UniRule"/>
</dbReference>
<dbReference type="InterPro" id="IPR000890">
    <property type="entry name" value="Aliphatic_acid_kin_short-chain"/>
</dbReference>
<proteinExistence type="inferred from homology"/>
<comment type="subunit">
    <text evidence="9">Homodimer.</text>
</comment>
<comment type="pathway">
    <text evidence="9">Metabolic intermediate biosynthesis; acetyl-CoA biosynthesis; acetyl-CoA from acetate: step 1/2.</text>
</comment>
<feature type="binding site" evidence="9">
    <location>
        <position position="102"/>
    </location>
    <ligand>
        <name>substrate</name>
    </ligand>
</feature>
<evidence type="ECO:0000313" key="12">
    <source>
        <dbReference type="Proteomes" id="UP000198658"/>
    </source>
</evidence>
<evidence type="ECO:0000313" key="11">
    <source>
        <dbReference type="EMBL" id="SDZ82205.1"/>
    </source>
</evidence>
<sequence length="412" mass="44130">MGESDYLADPMADSSRVLVLNSGSSSLKFALLDPHSGEQYLSGIGEALGGPEPLLTWKSPGQKHSRQLDSGAAHGVVIDLLVRDLLAGSQPAAGNLIAVGHRVVHGGEQFAHSVVIDQKVIDAIAECAALAPLHNPPGLLGIHAAINAFPEIPQVAVFDTAFHQTLPRHAYLYALPYALYRDQRIRRYGMHGSSHRFVCERAAELLRKPLRELNIISAHLGNGASVTAVRNGQSVDTSMGLTPMEGLVMGTRCGDIDPGLLLHLGDALGFSLEKISSLLNRESGLLGISQLSNDCRELESAAADGHEGAKLALEIFCYRLAKYIAAYTVPLQRVDAVVFTGGIGENSIFVREQVLHQLRHLGFHVDAKHNESIRFGAEGRITAADSAVALVIPTNEEWVIARDAAALVRPGE</sequence>
<dbReference type="Gene3D" id="3.30.420.40">
    <property type="match status" value="2"/>
</dbReference>
<evidence type="ECO:0000256" key="5">
    <source>
        <dbReference type="ARBA" id="ARBA00022741"/>
    </source>
</evidence>
<comment type="catalytic activity">
    <reaction evidence="9">
        <text>acetate + ATP = acetyl phosphate + ADP</text>
        <dbReference type="Rhea" id="RHEA:11352"/>
        <dbReference type="ChEBI" id="CHEBI:22191"/>
        <dbReference type="ChEBI" id="CHEBI:30089"/>
        <dbReference type="ChEBI" id="CHEBI:30616"/>
        <dbReference type="ChEBI" id="CHEBI:456216"/>
        <dbReference type="EC" id="2.7.2.1"/>
    </reaction>
</comment>
<organism evidence="11 12">
    <name type="scientific">Microbulbifer marinus</name>
    <dbReference type="NCBI Taxonomy" id="658218"/>
    <lineage>
        <taxon>Bacteria</taxon>
        <taxon>Pseudomonadati</taxon>
        <taxon>Pseudomonadota</taxon>
        <taxon>Gammaproteobacteria</taxon>
        <taxon>Cellvibrionales</taxon>
        <taxon>Microbulbiferaceae</taxon>
        <taxon>Microbulbifer</taxon>
    </lineage>
</organism>
<evidence type="ECO:0000256" key="10">
    <source>
        <dbReference type="RuleBase" id="RU003835"/>
    </source>
</evidence>
<evidence type="ECO:0000256" key="4">
    <source>
        <dbReference type="ARBA" id="ARBA00022723"/>
    </source>
</evidence>
<dbReference type="NCBIfam" id="TIGR00016">
    <property type="entry name" value="ackA"/>
    <property type="match status" value="1"/>
</dbReference>
<keyword evidence="7 9" id="KW-0067">ATP-binding</keyword>
<keyword evidence="5 9" id="KW-0547">Nucleotide-binding</keyword>
<feature type="binding site" evidence="9">
    <location>
        <position position="396"/>
    </location>
    <ligand>
        <name>Mg(2+)</name>
        <dbReference type="ChEBI" id="CHEBI:18420"/>
    </ligand>
</feature>
<dbReference type="PROSITE" id="PS01076">
    <property type="entry name" value="ACETATE_KINASE_2"/>
    <property type="match status" value="1"/>
</dbReference>
<keyword evidence="2 9" id="KW-0963">Cytoplasm</keyword>
<comment type="similarity">
    <text evidence="1 9 10">Belongs to the acetokinase family.</text>
</comment>
<dbReference type="AlphaFoldDB" id="A0A1H3W518"/>
<dbReference type="GO" id="GO:0008776">
    <property type="term" value="F:acetate kinase activity"/>
    <property type="evidence" value="ECO:0007669"/>
    <property type="project" value="UniProtKB-UniRule"/>
</dbReference>
<evidence type="ECO:0000256" key="1">
    <source>
        <dbReference type="ARBA" id="ARBA00008748"/>
    </source>
</evidence>
<feature type="binding site" evidence="9">
    <location>
        <begin position="294"/>
        <end position="296"/>
    </location>
    <ligand>
        <name>ATP</name>
        <dbReference type="ChEBI" id="CHEBI:30616"/>
    </ligand>
</feature>
<feature type="binding site" evidence="9">
    <location>
        <begin position="342"/>
        <end position="346"/>
    </location>
    <ligand>
        <name>ATP</name>
        <dbReference type="ChEBI" id="CHEBI:30616"/>
    </ligand>
</feature>
<dbReference type="CDD" id="cd24010">
    <property type="entry name" value="ASKHA_NBD_AcK_PK"/>
    <property type="match status" value="1"/>
</dbReference>
<evidence type="ECO:0000256" key="6">
    <source>
        <dbReference type="ARBA" id="ARBA00022777"/>
    </source>
</evidence>
<protein>
    <recommendedName>
        <fullName evidence="9">Acetate kinase</fullName>
        <ecNumber evidence="9">2.7.2.1</ecNumber>
    </recommendedName>
    <alternativeName>
        <fullName evidence="9">Acetokinase</fullName>
    </alternativeName>
</protein>
<evidence type="ECO:0000256" key="8">
    <source>
        <dbReference type="ARBA" id="ARBA00022842"/>
    </source>
</evidence>
<comment type="cofactor">
    <cofactor evidence="9">
        <name>Mg(2+)</name>
        <dbReference type="ChEBI" id="CHEBI:18420"/>
    </cofactor>
    <cofactor evidence="9">
        <name>Mn(2+)</name>
        <dbReference type="ChEBI" id="CHEBI:29035"/>
    </cofactor>
    <text evidence="9">Mg(2+). Can also accept Mn(2+).</text>
</comment>
<evidence type="ECO:0000256" key="2">
    <source>
        <dbReference type="ARBA" id="ARBA00022490"/>
    </source>
</evidence>
<dbReference type="InterPro" id="IPR023865">
    <property type="entry name" value="Aliphatic_acid_kinase_CS"/>
</dbReference>
<name>A0A1H3W518_9GAMM</name>
<dbReference type="Pfam" id="PF00871">
    <property type="entry name" value="Acetate_kinase"/>
    <property type="match status" value="1"/>
</dbReference>
<dbReference type="PROSITE" id="PS01075">
    <property type="entry name" value="ACETATE_KINASE_1"/>
    <property type="match status" value="1"/>
</dbReference>
<dbReference type="EMBL" id="FNQO01000001">
    <property type="protein sequence ID" value="SDZ82205.1"/>
    <property type="molecule type" value="Genomic_DNA"/>
</dbReference>
<feature type="site" description="Transition state stabilizer" evidence="9">
    <location>
        <position position="191"/>
    </location>
</feature>
<evidence type="ECO:0000256" key="7">
    <source>
        <dbReference type="ARBA" id="ARBA00022840"/>
    </source>
</evidence>
<dbReference type="PANTHER" id="PTHR21060">
    <property type="entry name" value="ACETATE KINASE"/>
    <property type="match status" value="1"/>
</dbReference>
<dbReference type="PRINTS" id="PR00471">
    <property type="entry name" value="ACETATEKNASE"/>
</dbReference>
<dbReference type="Proteomes" id="UP000198658">
    <property type="component" value="Unassembled WGS sequence"/>
</dbReference>
<feature type="active site" description="Proton donor/acceptor" evidence="9">
    <location>
        <position position="159"/>
    </location>
</feature>
<gene>
    <name evidence="9" type="primary">ackA</name>
    <name evidence="11" type="ORF">SAMN05216562_0563</name>
</gene>
<reference evidence="12" key="1">
    <citation type="submission" date="2016-10" db="EMBL/GenBank/DDBJ databases">
        <authorList>
            <person name="Varghese N."/>
            <person name="Submissions S."/>
        </authorList>
    </citation>
    <scope>NUCLEOTIDE SEQUENCE [LARGE SCALE GENOMIC DNA]</scope>
    <source>
        <strain evidence="12">CGMCC 1.10657</strain>
    </source>
</reference>
<dbReference type="EC" id="2.7.2.1" evidence="9"/>
<keyword evidence="8 9" id="KW-0460">Magnesium</keyword>
<feature type="binding site" evidence="9">
    <location>
        <position position="21"/>
    </location>
    <ligand>
        <name>Mg(2+)</name>
        <dbReference type="ChEBI" id="CHEBI:18420"/>
    </ligand>
</feature>
<dbReference type="PIRSF" id="PIRSF000722">
    <property type="entry name" value="Acetate_prop_kin"/>
    <property type="match status" value="1"/>
</dbReference>
<feature type="site" description="Transition state stabilizer" evidence="9">
    <location>
        <position position="252"/>
    </location>
</feature>
<dbReference type="SUPFAM" id="SSF53067">
    <property type="entry name" value="Actin-like ATPase domain"/>
    <property type="match status" value="2"/>
</dbReference>
<dbReference type="InterPro" id="IPR004372">
    <property type="entry name" value="Ac/propionate_kinase"/>
</dbReference>